<dbReference type="Gene3D" id="2.40.128.20">
    <property type="match status" value="1"/>
</dbReference>
<keyword evidence="2" id="KW-0732">Signal</keyword>
<gene>
    <name evidence="3" type="ORF">CDEB00056_LOCUS4154</name>
</gene>
<feature type="chain" id="PRO_5031203475" description="DUF3598 domain-containing protein" evidence="2">
    <location>
        <begin position="18"/>
        <end position="501"/>
    </location>
</feature>
<feature type="compositionally biased region" description="Basic and acidic residues" evidence="1">
    <location>
        <begin position="437"/>
        <end position="459"/>
    </location>
</feature>
<feature type="region of interest" description="Disordered" evidence="1">
    <location>
        <begin position="238"/>
        <end position="259"/>
    </location>
</feature>
<evidence type="ECO:0008006" key="4">
    <source>
        <dbReference type="Google" id="ProtNLM"/>
    </source>
</evidence>
<dbReference type="AlphaFoldDB" id="A0A7S3PXV5"/>
<proteinExistence type="predicted"/>
<dbReference type="EMBL" id="HBIO01005793">
    <property type="protein sequence ID" value="CAE0459313.1"/>
    <property type="molecule type" value="Transcribed_RNA"/>
</dbReference>
<feature type="region of interest" description="Disordered" evidence="1">
    <location>
        <begin position="437"/>
        <end position="501"/>
    </location>
</feature>
<accession>A0A7S3PXV5</accession>
<reference evidence="3" key="1">
    <citation type="submission" date="2021-01" db="EMBL/GenBank/DDBJ databases">
        <authorList>
            <person name="Corre E."/>
            <person name="Pelletier E."/>
            <person name="Niang G."/>
            <person name="Scheremetjew M."/>
            <person name="Finn R."/>
            <person name="Kale V."/>
            <person name="Holt S."/>
            <person name="Cochrane G."/>
            <person name="Meng A."/>
            <person name="Brown T."/>
            <person name="Cohen L."/>
        </authorList>
    </citation>
    <scope>NUCLEOTIDE SEQUENCE</scope>
    <source>
        <strain evidence="3">MM31A-1</strain>
    </source>
</reference>
<sequence length="501" mass="54364">MRSAALLLLLSIDFASAFSTTTRNSGTFLKSKSKSTFATTTTTTFTTSLCALQENGNVNDGGVAGGPPRLSTEEEQKVQWDLFTKHHAKGEGKWRGDWVSYDYMGDIIDTTTASLNLKLDNESNPPTVTHTHDIVTGSRKADCNTCFDSETVKTLPVGMYSPGNLNKYRCASVGMACGPSLLRSGAMSTELALNHGNGRLRVIFQHAPVWEAGVEPGSCPPQALKLFRTMISREVLDTESPPTRDTEMKNPPKRGDPSFFRPVPPFQWHKKWAGSSWTWGEQTGDRGWSIDDMEEGDAWHGRPTGDTSDVWAMRLPGGILLQAPRIITTGRAGLCRLAWLPEDDAPEGSADDGDTAKLLRIEASVLALEPVIDEENDVMLGFYPPELGSLRCDILAKFGELEDTSMLEKLQKLGEIGVGVDAVDAGDIGPVSEAQIEADKQKAKEERKKQETEMMERAAKAKAASDAAKAKAKEASANGDKTDNDDAPDSGLDAIRNALKL</sequence>
<evidence type="ECO:0000256" key="2">
    <source>
        <dbReference type="SAM" id="SignalP"/>
    </source>
</evidence>
<organism evidence="3">
    <name type="scientific">Chaetoceros debilis</name>
    <dbReference type="NCBI Taxonomy" id="122233"/>
    <lineage>
        <taxon>Eukaryota</taxon>
        <taxon>Sar</taxon>
        <taxon>Stramenopiles</taxon>
        <taxon>Ochrophyta</taxon>
        <taxon>Bacillariophyta</taxon>
        <taxon>Coscinodiscophyceae</taxon>
        <taxon>Chaetocerotophycidae</taxon>
        <taxon>Chaetocerotales</taxon>
        <taxon>Chaetocerotaceae</taxon>
        <taxon>Chaetoceros</taxon>
    </lineage>
</organism>
<evidence type="ECO:0000313" key="3">
    <source>
        <dbReference type="EMBL" id="CAE0459313.1"/>
    </source>
</evidence>
<dbReference type="InterPro" id="IPR012674">
    <property type="entry name" value="Calycin"/>
</dbReference>
<feature type="compositionally biased region" description="Basic and acidic residues" evidence="1">
    <location>
        <begin position="468"/>
        <end position="484"/>
    </location>
</feature>
<name>A0A7S3PXV5_9STRA</name>
<protein>
    <recommendedName>
        <fullName evidence="4">DUF3598 domain-containing protein</fullName>
    </recommendedName>
</protein>
<evidence type="ECO:0000256" key="1">
    <source>
        <dbReference type="SAM" id="MobiDB-lite"/>
    </source>
</evidence>
<feature type="signal peptide" evidence="2">
    <location>
        <begin position="1"/>
        <end position="17"/>
    </location>
</feature>
<feature type="compositionally biased region" description="Basic and acidic residues" evidence="1">
    <location>
        <begin position="242"/>
        <end position="256"/>
    </location>
</feature>